<keyword evidence="3" id="KW-0812">Transmembrane</keyword>
<keyword evidence="3" id="KW-1133">Transmembrane helix</keyword>
<dbReference type="PANTHER" id="PTHR12993:SF11">
    <property type="entry name" value="N-ACETYLGLUCOSAMINYL-PHOSPHATIDYLINOSITOL DE-N-ACETYLASE"/>
    <property type="match status" value="1"/>
</dbReference>
<gene>
    <name evidence="4" type="ORF">TRUGW13939_06390</name>
</gene>
<dbReference type="Pfam" id="PF02585">
    <property type="entry name" value="PIG-L"/>
    <property type="match status" value="1"/>
</dbReference>
<dbReference type="Gene3D" id="3.40.50.10320">
    <property type="entry name" value="LmbE-like"/>
    <property type="match status" value="1"/>
</dbReference>
<dbReference type="SUPFAM" id="SSF102588">
    <property type="entry name" value="LmbE-like"/>
    <property type="match status" value="1"/>
</dbReference>
<evidence type="ECO:0000313" key="4">
    <source>
        <dbReference type="EMBL" id="QKX59258.1"/>
    </source>
</evidence>
<evidence type="ECO:0000256" key="3">
    <source>
        <dbReference type="SAM" id="Phobius"/>
    </source>
</evidence>
<reference evidence="5" key="1">
    <citation type="submission" date="2020-06" db="EMBL/GenBank/DDBJ databases">
        <title>A chromosome-scale genome assembly of Talaromyces rugulosus W13939.</title>
        <authorList>
            <person name="Wang B."/>
            <person name="Guo L."/>
            <person name="Ye K."/>
            <person name="Wang L."/>
        </authorList>
    </citation>
    <scope>NUCLEOTIDE SEQUENCE [LARGE SCALE GENOMIC DNA]</scope>
    <source>
        <strain evidence="5">W13939</strain>
    </source>
</reference>
<name>A0A7H8QZZ1_TALRU</name>
<dbReference type="KEGG" id="trg:TRUGW13939_06390"/>
<proteinExistence type="inferred from homology"/>
<dbReference type="GO" id="GO:0000225">
    <property type="term" value="F:N-acetylglucosaminylphosphatidylinositol deacetylase activity"/>
    <property type="evidence" value="ECO:0007669"/>
    <property type="project" value="UniProtKB-EC"/>
</dbReference>
<keyword evidence="5" id="KW-1185">Reference proteome</keyword>
<accession>A0A7H8QZZ1</accession>
<dbReference type="InterPro" id="IPR024078">
    <property type="entry name" value="LmbE-like_dom_sf"/>
</dbReference>
<evidence type="ECO:0000256" key="1">
    <source>
        <dbReference type="ARBA" id="ARBA00006066"/>
    </source>
</evidence>
<dbReference type="GO" id="GO:0005783">
    <property type="term" value="C:endoplasmic reticulum"/>
    <property type="evidence" value="ECO:0007669"/>
    <property type="project" value="TreeGrafter"/>
</dbReference>
<dbReference type="EC" id="3.5.1.89" evidence="2"/>
<dbReference type="Proteomes" id="UP000509510">
    <property type="component" value="Chromosome III"/>
</dbReference>
<evidence type="ECO:0000256" key="2">
    <source>
        <dbReference type="ARBA" id="ARBA00012176"/>
    </source>
</evidence>
<protein>
    <recommendedName>
        <fullName evidence="2">N-acetylglucosaminylphosphatidylinositol deacetylase</fullName>
        <ecNumber evidence="2">3.5.1.89</ecNumber>
    </recommendedName>
</protein>
<dbReference type="InterPro" id="IPR003737">
    <property type="entry name" value="GlcNAc_PI_deacetylase-related"/>
</dbReference>
<dbReference type="EMBL" id="CP055900">
    <property type="protein sequence ID" value="QKX59258.1"/>
    <property type="molecule type" value="Genomic_DNA"/>
</dbReference>
<feature type="transmembrane region" description="Helical" evidence="3">
    <location>
        <begin position="7"/>
        <end position="24"/>
    </location>
</feature>
<comment type="similarity">
    <text evidence="1">Belongs to the PIGL family.</text>
</comment>
<dbReference type="GeneID" id="55993885"/>
<dbReference type="OrthoDB" id="440160at2759"/>
<dbReference type="UniPathway" id="UPA00196"/>
<dbReference type="PANTHER" id="PTHR12993">
    <property type="entry name" value="N-ACETYLGLUCOSAMINYL-PHOSPHATIDYLINOSITOL DE-N-ACETYLASE-RELATED"/>
    <property type="match status" value="1"/>
</dbReference>
<keyword evidence="3" id="KW-0472">Membrane</keyword>
<dbReference type="GO" id="GO:0016020">
    <property type="term" value="C:membrane"/>
    <property type="evidence" value="ECO:0007669"/>
    <property type="project" value="GOC"/>
</dbReference>
<evidence type="ECO:0000313" key="5">
    <source>
        <dbReference type="Proteomes" id="UP000509510"/>
    </source>
</evidence>
<dbReference type="RefSeq" id="XP_035345436.1">
    <property type="nucleotide sequence ID" value="XM_035489543.1"/>
</dbReference>
<dbReference type="GO" id="GO:0006506">
    <property type="term" value="P:GPI anchor biosynthetic process"/>
    <property type="evidence" value="ECO:0007669"/>
    <property type="project" value="UniProtKB-UniPathway"/>
</dbReference>
<sequence>MAIDFSWLVFALISPFIFTVFWTFSATGSPFTASFPTLYNKRICLLIAHPDDEAMFFSPTVLALTRPELGNHVKILCLSTGDADGLGEIRKKEIQKSAVHLGLRNESDVFVIDDRSRFPDSMTAEWSVRDVSTLLASAFAPEISASSSSTADDDDAPKATIDVIVTFDEGGISNHPNHRSLYHGSIAFLKALVKGKPGYSCPVALYTLTTTNIVRKYSGVFDSPLTMVIGVVANIVDSLASSSKTTSAKDASYASRLLYVSSFNQWAKARTAMTDGHKSQMLWFRWGWITIGRYMFVNDLKRVKV</sequence>
<organism evidence="4 5">
    <name type="scientific">Talaromyces rugulosus</name>
    <name type="common">Penicillium rugulosum</name>
    <dbReference type="NCBI Taxonomy" id="121627"/>
    <lineage>
        <taxon>Eukaryota</taxon>
        <taxon>Fungi</taxon>
        <taxon>Dikarya</taxon>
        <taxon>Ascomycota</taxon>
        <taxon>Pezizomycotina</taxon>
        <taxon>Eurotiomycetes</taxon>
        <taxon>Eurotiomycetidae</taxon>
        <taxon>Eurotiales</taxon>
        <taxon>Trichocomaceae</taxon>
        <taxon>Talaromyces</taxon>
        <taxon>Talaromyces sect. Islandici</taxon>
    </lineage>
</organism>
<dbReference type="AlphaFoldDB" id="A0A7H8QZZ1"/>